<evidence type="ECO:0000259" key="3">
    <source>
        <dbReference type="PROSITE" id="PS50004"/>
    </source>
</evidence>
<dbReference type="PANTHER" id="PTHR45911">
    <property type="entry name" value="C2 DOMAIN-CONTAINING PROTEIN"/>
    <property type="match status" value="1"/>
</dbReference>
<name>A0AAD4LL40_9AGAM</name>
<accession>A0AAD4LL40</accession>
<dbReference type="SMART" id="SM00239">
    <property type="entry name" value="C2"/>
    <property type="match status" value="1"/>
</dbReference>
<dbReference type="AlphaFoldDB" id="A0AAD4LL40"/>
<dbReference type="Proteomes" id="UP001201163">
    <property type="component" value="Unassembled WGS sequence"/>
</dbReference>
<organism evidence="4 5">
    <name type="scientific">Lactarius akahatsu</name>
    <dbReference type="NCBI Taxonomy" id="416441"/>
    <lineage>
        <taxon>Eukaryota</taxon>
        <taxon>Fungi</taxon>
        <taxon>Dikarya</taxon>
        <taxon>Basidiomycota</taxon>
        <taxon>Agaricomycotina</taxon>
        <taxon>Agaricomycetes</taxon>
        <taxon>Russulales</taxon>
        <taxon>Russulaceae</taxon>
        <taxon>Lactarius</taxon>
    </lineage>
</organism>
<dbReference type="InterPro" id="IPR035892">
    <property type="entry name" value="C2_domain_sf"/>
</dbReference>
<dbReference type="Gene3D" id="2.60.40.150">
    <property type="entry name" value="C2 domain"/>
    <property type="match status" value="1"/>
</dbReference>
<keyword evidence="5" id="KW-1185">Reference proteome</keyword>
<evidence type="ECO:0000313" key="5">
    <source>
        <dbReference type="Proteomes" id="UP001201163"/>
    </source>
</evidence>
<feature type="domain" description="C2" evidence="3">
    <location>
        <begin position="1"/>
        <end position="118"/>
    </location>
</feature>
<evidence type="ECO:0000256" key="2">
    <source>
        <dbReference type="ARBA" id="ARBA00022837"/>
    </source>
</evidence>
<protein>
    <submittedName>
        <fullName evidence="4">C2 domain-containing protein</fullName>
    </submittedName>
</protein>
<reference evidence="4" key="1">
    <citation type="submission" date="2022-01" db="EMBL/GenBank/DDBJ databases">
        <title>Comparative genomics reveals a dynamic genome evolution in the ectomycorrhizal milk-cap (Lactarius) mushrooms.</title>
        <authorList>
            <consortium name="DOE Joint Genome Institute"/>
            <person name="Lebreton A."/>
            <person name="Tang N."/>
            <person name="Kuo A."/>
            <person name="LaButti K."/>
            <person name="Drula E."/>
            <person name="Barry K."/>
            <person name="Clum A."/>
            <person name="Lipzen A."/>
            <person name="Mousain D."/>
            <person name="Ng V."/>
            <person name="Wang R."/>
            <person name="Wang X."/>
            <person name="Dai Y."/>
            <person name="Henrissat B."/>
            <person name="Grigoriev I.V."/>
            <person name="Guerin-Laguette A."/>
            <person name="Yu F."/>
            <person name="Martin F.M."/>
        </authorList>
    </citation>
    <scope>NUCLEOTIDE SEQUENCE</scope>
    <source>
        <strain evidence="4">QP</strain>
    </source>
</reference>
<evidence type="ECO:0000313" key="4">
    <source>
        <dbReference type="EMBL" id="KAH8991219.1"/>
    </source>
</evidence>
<keyword evidence="1" id="KW-0479">Metal-binding</keyword>
<proteinExistence type="predicted"/>
<dbReference type="PANTHER" id="PTHR45911:SF4">
    <property type="entry name" value="MULTIPLE C2 AND TRANSMEMBRANE DOMAIN-CONTAINING PROTEIN"/>
    <property type="match status" value="1"/>
</dbReference>
<dbReference type="SUPFAM" id="SSF49562">
    <property type="entry name" value="C2 domain (Calcium/lipid-binding domain, CaLB)"/>
    <property type="match status" value="1"/>
</dbReference>
<dbReference type="GO" id="GO:0016020">
    <property type="term" value="C:membrane"/>
    <property type="evidence" value="ECO:0007669"/>
    <property type="project" value="TreeGrafter"/>
</dbReference>
<keyword evidence="2" id="KW-0106">Calcium</keyword>
<comment type="caution">
    <text evidence="4">The sequence shown here is derived from an EMBL/GenBank/DDBJ whole genome shotgun (WGS) entry which is preliminary data.</text>
</comment>
<dbReference type="InterPro" id="IPR000008">
    <property type="entry name" value="C2_dom"/>
</dbReference>
<dbReference type="GO" id="GO:0005509">
    <property type="term" value="F:calcium ion binding"/>
    <property type="evidence" value="ECO:0007669"/>
    <property type="project" value="TreeGrafter"/>
</dbReference>
<gene>
    <name evidence="4" type="ORF">EDB92DRAFT_684375</name>
</gene>
<sequence length="156" mass="17830">MVSFNIALKPDHVGIVVLYIHGAKDLPQWPNMTRTGWDMDPFVKVSIGEEVKSTKVIRHKLDPVWDEELLFHVRQQDLQVPIRLAIFDWDRFTRNDLVGLAEINVTEWAASKGPNTALHPVDLPSVLDFNDLLLTKNPDPSRAYTRTPTITFRCVS</sequence>
<dbReference type="Pfam" id="PF00168">
    <property type="entry name" value="C2"/>
    <property type="match status" value="1"/>
</dbReference>
<dbReference type="PROSITE" id="PS50004">
    <property type="entry name" value="C2"/>
    <property type="match status" value="1"/>
</dbReference>
<dbReference type="EMBL" id="JAKELL010000027">
    <property type="protein sequence ID" value="KAH8991219.1"/>
    <property type="molecule type" value="Genomic_DNA"/>
</dbReference>
<evidence type="ECO:0000256" key="1">
    <source>
        <dbReference type="ARBA" id="ARBA00022723"/>
    </source>
</evidence>